<dbReference type="InterPro" id="IPR055357">
    <property type="entry name" value="LRR_At1g61320_AtMIF1"/>
</dbReference>
<dbReference type="Pfam" id="PF23622">
    <property type="entry name" value="LRR_At1g61320_AtMIF1"/>
    <property type="match status" value="1"/>
</dbReference>
<protein>
    <recommendedName>
        <fullName evidence="1">F-box domain-containing protein</fullName>
    </recommendedName>
</protein>
<dbReference type="PANTHER" id="PTHR32153">
    <property type="entry name" value="OJ000223_09.16 PROTEIN"/>
    <property type="match status" value="1"/>
</dbReference>
<reference evidence="2 3" key="2">
    <citation type="submission" date="2024-10" db="EMBL/GenBank/DDBJ databases">
        <authorList>
            <person name="Ryan C."/>
        </authorList>
    </citation>
    <scope>NUCLEOTIDE SEQUENCE [LARGE SCALE GENOMIC DNA]</scope>
</reference>
<name>A0ABC9CJK2_9POAL</name>
<gene>
    <name evidence="2" type="ORF">URODEC1_LOCUS75299</name>
</gene>
<dbReference type="InterPro" id="IPR032675">
    <property type="entry name" value="LRR_dom_sf"/>
</dbReference>
<feature type="domain" description="F-box" evidence="1">
    <location>
        <begin position="13"/>
        <end position="60"/>
    </location>
</feature>
<keyword evidence="3" id="KW-1185">Reference proteome</keyword>
<dbReference type="InterPro" id="IPR001810">
    <property type="entry name" value="F-box_dom"/>
</dbReference>
<dbReference type="EMBL" id="OZ075113">
    <property type="protein sequence ID" value="CAL5020321.1"/>
    <property type="molecule type" value="Genomic_DNA"/>
</dbReference>
<dbReference type="SUPFAM" id="SSF81383">
    <property type="entry name" value="F-box domain"/>
    <property type="match status" value="1"/>
</dbReference>
<dbReference type="AlphaFoldDB" id="A0ABC9CJK2"/>
<dbReference type="SUPFAM" id="SSF52047">
    <property type="entry name" value="RNI-like"/>
    <property type="match status" value="1"/>
</dbReference>
<reference evidence="3" key="1">
    <citation type="submission" date="2024-06" db="EMBL/GenBank/DDBJ databases">
        <authorList>
            <person name="Ryan C."/>
        </authorList>
    </citation>
    <scope>NUCLEOTIDE SEQUENCE [LARGE SCALE GENOMIC DNA]</scope>
</reference>
<proteinExistence type="predicted"/>
<accession>A0ABC9CJK2</accession>
<dbReference type="SMART" id="SM00256">
    <property type="entry name" value="FBOX"/>
    <property type="match status" value="1"/>
</dbReference>
<dbReference type="PROSITE" id="PS50181">
    <property type="entry name" value="FBOX"/>
    <property type="match status" value="1"/>
</dbReference>
<evidence type="ECO:0000313" key="2">
    <source>
        <dbReference type="EMBL" id="CAL5020321.1"/>
    </source>
</evidence>
<dbReference type="InterPro" id="IPR044997">
    <property type="entry name" value="F-box_plant"/>
</dbReference>
<sequence>MGARGKSSTHDTEDRLSKLPDDILLSVLECLDIRDAARTGTLSRRLRQIIPMLSKLIIKVNSFEPSNGNRTNIAFDDLAEANATVAEATKSILARRKASQDAIHLLSLEFYLGDEGSISVAQTIAGTMETQIVGSAEFAILTKTGRPKCTEDDVLLHGRQLMLLVDACPKAFAGLTCLKLENVRLDKPDFPKIFSTCKRLEFLRLNNCDMGMLSLLEVEHPQLSELETDHCNFERIHLKWLPRLTKLTFMIWIAQQDPFAFGYVPLLQSVSLTNVGLSWHKMLKLSEVLGNATVSTLHLNLKSEKIWVQPEGPRQLLSVFHKLRLANLINISEECDLNWTMFVLQGAPSLEELQITVQDHFCEMLRDKELRKQYAFSEEKKGVDWEETASGFKHHKLAALKIYGFRPQDKFVRYVRRVIEATVNLENIFLYNKIVCERCKRTVPKASRSPWPKKQRFSLRNRITSGTNSFVVIHFPSSSSSY</sequence>
<evidence type="ECO:0000259" key="1">
    <source>
        <dbReference type="PROSITE" id="PS50181"/>
    </source>
</evidence>
<dbReference type="Proteomes" id="UP001497457">
    <property type="component" value="Chromosome 3rd"/>
</dbReference>
<dbReference type="InterPro" id="IPR036047">
    <property type="entry name" value="F-box-like_dom_sf"/>
</dbReference>
<organism evidence="2 3">
    <name type="scientific">Urochloa decumbens</name>
    <dbReference type="NCBI Taxonomy" id="240449"/>
    <lineage>
        <taxon>Eukaryota</taxon>
        <taxon>Viridiplantae</taxon>
        <taxon>Streptophyta</taxon>
        <taxon>Embryophyta</taxon>
        <taxon>Tracheophyta</taxon>
        <taxon>Spermatophyta</taxon>
        <taxon>Magnoliopsida</taxon>
        <taxon>Liliopsida</taxon>
        <taxon>Poales</taxon>
        <taxon>Poaceae</taxon>
        <taxon>PACMAD clade</taxon>
        <taxon>Panicoideae</taxon>
        <taxon>Panicodae</taxon>
        <taxon>Paniceae</taxon>
        <taxon>Melinidinae</taxon>
        <taxon>Urochloa</taxon>
    </lineage>
</organism>
<evidence type="ECO:0000313" key="3">
    <source>
        <dbReference type="Proteomes" id="UP001497457"/>
    </source>
</evidence>
<dbReference type="Gene3D" id="3.80.10.10">
    <property type="entry name" value="Ribonuclease Inhibitor"/>
    <property type="match status" value="1"/>
</dbReference>
<dbReference type="Pfam" id="PF00646">
    <property type="entry name" value="F-box"/>
    <property type="match status" value="1"/>
</dbReference>
<dbReference type="Gene3D" id="1.20.1280.50">
    <property type="match status" value="1"/>
</dbReference>